<evidence type="ECO:0000259" key="3">
    <source>
        <dbReference type="Pfam" id="PF01757"/>
    </source>
</evidence>
<feature type="region of interest" description="Disordered" evidence="1">
    <location>
        <begin position="1"/>
        <end position="27"/>
    </location>
</feature>
<feature type="transmembrane region" description="Helical" evidence="2">
    <location>
        <begin position="261"/>
        <end position="277"/>
    </location>
</feature>
<gene>
    <name evidence="5" type="ORF">LP52_22320</name>
</gene>
<dbReference type="STRING" id="183763.LP52_22320"/>
<feature type="transmembrane region" description="Helical" evidence="2">
    <location>
        <begin position="65"/>
        <end position="83"/>
    </location>
</feature>
<dbReference type="OrthoDB" id="3404679at2"/>
<dbReference type="GO" id="GO:0009103">
    <property type="term" value="P:lipopolysaccharide biosynthetic process"/>
    <property type="evidence" value="ECO:0007669"/>
    <property type="project" value="TreeGrafter"/>
</dbReference>
<dbReference type="Pfam" id="PF01757">
    <property type="entry name" value="Acyl_transf_3"/>
    <property type="match status" value="1"/>
</dbReference>
<keyword evidence="2" id="KW-0812">Transmembrane</keyword>
<proteinExistence type="predicted"/>
<evidence type="ECO:0000259" key="4">
    <source>
        <dbReference type="Pfam" id="PF19040"/>
    </source>
</evidence>
<name>A0A0C2FCG3_9ACTN</name>
<organism evidence="5 6">
    <name type="scientific">Streptomonospora alba</name>
    <dbReference type="NCBI Taxonomy" id="183763"/>
    <lineage>
        <taxon>Bacteria</taxon>
        <taxon>Bacillati</taxon>
        <taxon>Actinomycetota</taxon>
        <taxon>Actinomycetes</taxon>
        <taxon>Streptosporangiales</taxon>
        <taxon>Nocardiopsidaceae</taxon>
        <taxon>Streptomonospora</taxon>
    </lineage>
</organism>
<feature type="transmembrane region" description="Helical" evidence="2">
    <location>
        <begin position="387"/>
        <end position="409"/>
    </location>
</feature>
<comment type="caution">
    <text evidence="5">The sequence shown here is derived from an EMBL/GenBank/DDBJ whole genome shotgun (WGS) entry which is preliminary data.</text>
</comment>
<dbReference type="AlphaFoldDB" id="A0A0C2FCG3"/>
<reference evidence="6" key="1">
    <citation type="journal article" date="2015" name="Chem. Biol.">
        <title>Structure, bioactivity, and resistance mechanism of streptomonomicin, an unusual lasso Peptide from an understudied halophilic actinomycete.</title>
        <authorList>
            <person name="Metelev M."/>
            <person name="Tietz J.I."/>
            <person name="Melby J.O."/>
            <person name="Blair P.M."/>
            <person name="Zhu L."/>
            <person name="Livnat I."/>
            <person name="Severinov K."/>
            <person name="Mitchell D.A."/>
        </authorList>
    </citation>
    <scope>NUCLEOTIDE SEQUENCE [LARGE SCALE GENOMIC DNA]</scope>
    <source>
        <strain evidence="6">YIM 90003</strain>
    </source>
</reference>
<feature type="domain" description="Acyltransferase 3" evidence="3">
    <location>
        <begin position="40"/>
        <end position="366"/>
    </location>
</feature>
<feature type="domain" description="SGNH" evidence="4">
    <location>
        <begin position="478"/>
        <end position="688"/>
    </location>
</feature>
<feature type="transmembrane region" description="Helical" evidence="2">
    <location>
        <begin position="177"/>
        <end position="196"/>
    </location>
</feature>
<dbReference type="PANTHER" id="PTHR23028:SF53">
    <property type="entry name" value="ACYL_TRANSF_3 DOMAIN-CONTAINING PROTEIN"/>
    <property type="match status" value="1"/>
</dbReference>
<dbReference type="EMBL" id="JROO01000046">
    <property type="protein sequence ID" value="KIH96864.1"/>
    <property type="molecule type" value="Genomic_DNA"/>
</dbReference>
<keyword evidence="5" id="KW-0808">Transferase</keyword>
<dbReference type="InterPro" id="IPR050879">
    <property type="entry name" value="Acyltransferase_3"/>
</dbReference>
<feature type="transmembrane region" description="Helical" evidence="2">
    <location>
        <begin position="234"/>
        <end position="254"/>
    </location>
</feature>
<keyword evidence="6" id="KW-1185">Reference proteome</keyword>
<protein>
    <submittedName>
        <fullName evidence="5">Acyltransferase</fullName>
    </submittedName>
</protein>
<dbReference type="InterPro" id="IPR002656">
    <property type="entry name" value="Acyl_transf_3_dom"/>
</dbReference>
<feature type="transmembrane region" description="Helical" evidence="2">
    <location>
        <begin position="283"/>
        <end position="304"/>
    </location>
</feature>
<evidence type="ECO:0000313" key="6">
    <source>
        <dbReference type="Proteomes" id="UP000031675"/>
    </source>
</evidence>
<evidence type="ECO:0000313" key="5">
    <source>
        <dbReference type="EMBL" id="KIH96864.1"/>
    </source>
</evidence>
<feature type="transmembrane region" description="Helical" evidence="2">
    <location>
        <begin position="203"/>
        <end position="222"/>
    </location>
</feature>
<evidence type="ECO:0000256" key="1">
    <source>
        <dbReference type="SAM" id="MobiDB-lite"/>
    </source>
</evidence>
<sequence>MSASSSARGPAAASPAPAVSAPAHASGGASRAAGNRYRPEIQGLRAVAVVLVAAYHIWFGRVSGGVDVFLLLTGFLITGSLVRGLERDGTVGFPAFLARLVRRLVPAAAVVLAAVLAAAPFLLPGSQLQATADQVFASALYFENWHLALNAVDYMAQNSAASPLQHFWSLSIQGQAYLLWPPLVAAAALVAARLGVGVRRALPVALASVFAGSLAYSVYITAADQPWAYFDTGARLWEPALGGLLALLPPALALSGRVRAVLGWIGLSALVLCGALMDVSTLFPGYIALWPTLAAALVILGGGSDRSWGADRLLSWGPVTRLGDLAYALYLWHWPVLVFYLQVTGREVAGPLGGCLVLALSVLLAAATKALVQDGMVRLQRAPRGRLWSLSAAAAALVPVVAASSVWSVQLAHESRERLQRAEAASGQARYPGAAVLDDPRVAETTPRAPVLPAPADAKADQNLAYQDGCHASLEETEAVVCEYGPESAEHTVALVGASRSAHWFAALWEAAQANGWRVVSLTKSGCQFSTDPPTRDGEPFPECVQWRAGAMTELDRLRPDVVLTSSTRATHAGERVQPGFLERWRQLDAMGVDVIGIRDVPRIDFEGAECVEANGRDGCASPESWSHAATDPAQGRSDVPANVELIDLTEYVCPDGRCPAVIGNVLVYWDHSHLTATYSRTLAPMLEERVREAAGW</sequence>
<dbReference type="GO" id="GO:0016747">
    <property type="term" value="F:acyltransferase activity, transferring groups other than amino-acyl groups"/>
    <property type="evidence" value="ECO:0007669"/>
    <property type="project" value="InterPro"/>
</dbReference>
<dbReference type="Pfam" id="PF19040">
    <property type="entry name" value="SGNH"/>
    <property type="match status" value="1"/>
</dbReference>
<feature type="transmembrane region" description="Helical" evidence="2">
    <location>
        <begin position="349"/>
        <end position="367"/>
    </location>
</feature>
<feature type="transmembrane region" description="Helical" evidence="2">
    <location>
        <begin position="104"/>
        <end position="123"/>
    </location>
</feature>
<keyword evidence="5" id="KW-0012">Acyltransferase</keyword>
<feature type="transmembrane region" description="Helical" evidence="2">
    <location>
        <begin position="43"/>
        <end position="59"/>
    </location>
</feature>
<dbReference type="GO" id="GO:0016020">
    <property type="term" value="C:membrane"/>
    <property type="evidence" value="ECO:0007669"/>
    <property type="project" value="TreeGrafter"/>
</dbReference>
<accession>A0A0C2FCG3</accession>
<keyword evidence="2" id="KW-1133">Transmembrane helix</keyword>
<feature type="transmembrane region" description="Helical" evidence="2">
    <location>
        <begin position="325"/>
        <end position="343"/>
    </location>
</feature>
<evidence type="ECO:0000256" key="2">
    <source>
        <dbReference type="SAM" id="Phobius"/>
    </source>
</evidence>
<dbReference type="PANTHER" id="PTHR23028">
    <property type="entry name" value="ACETYLTRANSFERASE"/>
    <property type="match status" value="1"/>
</dbReference>
<keyword evidence="2" id="KW-0472">Membrane</keyword>
<dbReference type="Proteomes" id="UP000031675">
    <property type="component" value="Unassembled WGS sequence"/>
</dbReference>
<feature type="region of interest" description="Disordered" evidence="1">
    <location>
        <begin position="617"/>
        <end position="637"/>
    </location>
</feature>
<dbReference type="InterPro" id="IPR043968">
    <property type="entry name" value="SGNH"/>
</dbReference>